<evidence type="ECO:0000313" key="1">
    <source>
        <dbReference type="EMBL" id="KAJ8889242.1"/>
    </source>
</evidence>
<dbReference type="Proteomes" id="UP001159363">
    <property type="component" value="Chromosome 3"/>
</dbReference>
<evidence type="ECO:0000313" key="2">
    <source>
        <dbReference type="Proteomes" id="UP001159363"/>
    </source>
</evidence>
<sequence length="567" mass="63189">MSHVNTAVMNRNQRELAKGDQQPVLDVVRKVRKSSVEAPQNNLNFNTSGYDELTKQMLILDSTIALLKTELDALDTSMVRVNSDLNAILHWLLQNGLFNPWFHYAAYHLTSLTKIQTGIVINKTLMWLDHITVIRKINFLLQSLKPTLVTMLIFPQFYCDVSVKQHQYARAEQMEDPQENLLTCSIIRHDFHEGNYGSDNTGNNTRFPGWQMSIVAAAPTTLLHDRSTQCIPANSHLVQQCELRDNSRMMSKDPEHSCWWPYLTEVTTVPRVTHKGCQYKGRTGSRTDQLRNRRTATSPYGGHVLLRNSGSIIPTSLSLDSTADAVRTYTSAWDCDVAAATTEQRKYLAIISTEYRKGILNQATKVEVTEPCADAKAVQFNLHIDQYGSRRSRMRSWVGNSKELGRERRKSASAIPYALSVCATSAGIVAKPGVLRGPKRVQKMGNDIPEAPHIVFSHFQFGGDFGGFTEGVAIFILFDLSTRSICRTGGRGKDADYSLSVLDGTTAAMNTNFMGPAGRVGMKICSGPLNGRVASGLRGVKHQSEAKGRSFLPREIDSPYYKGHQLS</sequence>
<proteinExistence type="predicted"/>
<organism evidence="1 2">
    <name type="scientific">Dryococelus australis</name>
    <dbReference type="NCBI Taxonomy" id="614101"/>
    <lineage>
        <taxon>Eukaryota</taxon>
        <taxon>Metazoa</taxon>
        <taxon>Ecdysozoa</taxon>
        <taxon>Arthropoda</taxon>
        <taxon>Hexapoda</taxon>
        <taxon>Insecta</taxon>
        <taxon>Pterygota</taxon>
        <taxon>Neoptera</taxon>
        <taxon>Polyneoptera</taxon>
        <taxon>Phasmatodea</taxon>
        <taxon>Verophasmatodea</taxon>
        <taxon>Anareolatae</taxon>
        <taxon>Phasmatidae</taxon>
        <taxon>Eurycanthinae</taxon>
        <taxon>Dryococelus</taxon>
    </lineage>
</organism>
<gene>
    <name evidence="1" type="ORF">PR048_008740</name>
</gene>
<keyword evidence="2" id="KW-1185">Reference proteome</keyword>
<protein>
    <submittedName>
        <fullName evidence="1">Uncharacterized protein</fullName>
    </submittedName>
</protein>
<dbReference type="EMBL" id="JARBHB010000003">
    <property type="protein sequence ID" value="KAJ8889242.1"/>
    <property type="molecule type" value="Genomic_DNA"/>
</dbReference>
<accession>A0ABQ9HXY2</accession>
<comment type="caution">
    <text evidence="1">The sequence shown here is derived from an EMBL/GenBank/DDBJ whole genome shotgun (WGS) entry which is preliminary data.</text>
</comment>
<reference evidence="1 2" key="1">
    <citation type="submission" date="2023-02" db="EMBL/GenBank/DDBJ databases">
        <title>LHISI_Scaffold_Assembly.</title>
        <authorList>
            <person name="Stuart O.P."/>
            <person name="Cleave R."/>
            <person name="Magrath M.J.L."/>
            <person name="Mikheyev A.S."/>
        </authorList>
    </citation>
    <scope>NUCLEOTIDE SEQUENCE [LARGE SCALE GENOMIC DNA]</scope>
    <source>
        <strain evidence="1">Daus_M_001</strain>
        <tissue evidence="1">Leg muscle</tissue>
    </source>
</reference>
<name>A0ABQ9HXY2_9NEOP</name>